<feature type="non-terminal residue" evidence="1">
    <location>
        <position position="62"/>
    </location>
</feature>
<name>A0A381QYX7_9ZZZZ</name>
<organism evidence="1">
    <name type="scientific">marine metagenome</name>
    <dbReference type="NCBI Taxonomy" id="408172"/>
    <lineage>
        <taxon>unclassified sequences</taxon>
        <taxon>metagenomes</taxon>
        <taxon>ecological metagenomes</taxon>
    </lineage>
</organism>
<dbReference type="AlphaFoldDB" id="A0A381QYX7"/>
<proteinExistence type="predicted"/>
<reference evidence="1" key="1">
    <citation type="submission" date="2018-05" db="EMBL/GenBank/DDBJ databases">
        <authorList>
            <person name="Lanie J.A."/>
            <person name="Ng W.-L."/>
            <person name="Kazmierczak K.M."/>
            <person name="Andrzejewski T.M."/>
            <person name="Davidsen T.M."/>
            <person name="Wayne K.J."/>
            <person name="Tettelin H."/>
            <person name="Glass J.I."/>
            <person name="Rusch D."/>
            <person name="Podicherti R."/>
            <person name="Tsui H.-C.T."/>
            <person name="Winkler M.E."/>
        </authorList>
    </citation>
    <scope>NUCLEOTIDE SEQUENCE</scope>
</reference>
<accession>A0A381QYX7</accession>
<gene>
    <name evidence="1" type="ORF">METZ01_LOCUS36683</name>
</gene>
<dbReference type="EMBL" id="UINC01001568">
    <property type="protein sequence ID" value="SUZ83829.1"/>
    <property type="molecule type" value="Genomic_DNA"/>
</dbReference>
<sequence length="62" mass="5787">MTAAGGLALALLFPLVTPGSSLSVPVELSVTATDPGAQSIGPGLGAPGGSGLLGSTLVAWLA</sequence>
<protein>
    <submittedName>
        <fullName evidence="1">Uncharacterized protein</fullName>
    </submittedName>
</protein>
<evidence type="ECO:0000313" key="1">
    <source>
        <dbReference type="EMBL" id="SUZ83829.1"/>
    </source>
</evidence>